<evidence type="ECO:0000313" key="1">
    <source>
        <dbReference type="EMBL" id="KAH1039153.1"/>
    </source>
</evidence>
<accession>A0A9D3UEZ2</accession>
<sequence>MTEKGFDQENFMMGSWYKKDPSHTKGLQRKMNAKLGKTLCSEEGIFWKIINIVQDGRRGHAQAGEFRFHLKGKANVKTRKGRLETLKKQN</sequence>
<dbReference type="OrthoDB" id="10511829at2759"/>
<reference evidence="1 2" key="1">
    <citation type="journal article" date="2021" name="Plant Biotechnol. J.">
        <title>Multi-omics assisted identification of the key and species-specific regulatory components of drought-tolerant mechanisms in Gossypium stocksii.</title>
        <authorList>
            <person name="Yu D."/>
            <person name="Ke L."/>
            <person name="Zhang D."/>
            <person name="Wu Y."/>
            <person name="Sun Y."/>
            <person name="Mei J."/>
            <person name="Sun J."/>
            <person name="Sun Y."/>
        </authorList>
    </citation>
    <scope>NUCLEOTIDE SEQUENCE [LARGE SCALE GENOMIC DNA]</scope>
    <source>
        <strain evidence="2">cv. E1</strain>
        <tissue evidence="1">Leaf</tissue>
    </source>
</reference>
<name>A0A9D3UEZ2_9ROSI</name>
<dbReference type="Proteomes" id="UP000828251">
    <property type="component" value="Unassembled WGS sequence"/>
</dbReference>
<keyword evidence="2" id="KW-1185">Reference proteome</keyword>
<organism evidence="1 2">
    <name type="scientific">Gossypium stocksii</name>
    <dbReference type="NCBI Taxonomy" id="47602"/>
    <lineage>
        <taxon>Eukaryota</taxon>
        <taxon>Viridiplantae</taxon>
        <taxon>Streptophyta</taxon>
        <taxon>Embryophyta</taxon>
        <taxon>Tracheophyta</taxon>
        <taxon>Spermatophyta</taxon>
        <taxon>Magnoliopsida</taxon>
        <taxon>eudicotyledons</taxon>
        <taxon>Gunneridae</taxon>
        <taxon>Pentapetalae</taxon>
        <taxon>rosids</taxon>
        <taxon>malvids</taxon>
        <taxon>Malvales</taxon>
        <taxon>Malvaceae</taxon>
        <taxon>Malvoideae</taxon>
        <taxon>Gossypium</taxon>
    </lineage>
</organism>
<dbReference type="EMBL" id="JAIQCV010000012">
    <property type="protein sequence ID" value="KAH1039153.1"/>
    <property type="molecule type" value="Genomic_DNA"/>
</dbReference>
<gene>
    <name evidence="1" type="ORF">J1N35_040896</name>
</gene>
<evidence type="ECO:0000313" key="2">
    <source>
        <dbReference type="Proteomes" id="UP000828251"/>
    </source>
</evidence>
<protein>
    <submittedName>
        <fullName evidence="1">Uncharacterized protein</fullName>
    </submittedName>
</protein>
<comment type="caution">
    <text evidence="1">The sequence shown here is derived from an EMBL/GenBank/DDBJ whole genome shotgun (WGS) entry which is preliminary data.</text>
</comment>
<proteinExistence type="predicted"/>
<dbReference type="AlphaFoldDB" id="A0A9D3UEZ2"/>